<comment type="caution">
    <text evidence="4">The sequence shown here is derived from an EMBL/GenBank/DDBJ whole genome shotgun (WGS) entry which is preliminary data.</text>
</comment>
<dbReference type="RefSeq" id="XP_017996009.1">
    <property type="nucleotide sequence ID" value="XM_018141583.1"/>
</dbReference>
<evidence type="ECO:0000313" key="5">
    <source>
        <dbReference type="Proteomes" id="UP000038010"/>
    </source>
</evidence>
<accession>A0A0N1H558</accession>
<dbReference type="VEuPathDB" id="FungiDB:AB675_1677"/>
<protein>
    <submittedName>
        <fullName evidence="4">Uncharacterized protein</fullName>
    </submittedName>
</protein>
<keyword evidence="3" id="KW-0812">Transmembrane</keyword>
<keyword evidence="5" id="KW-1185">Reference proteome</keyword>
<reference evidence="4 5" key="1">
    <citation type="submission" date="2015-06" db="EMBL/GenBank/DDBJ databases">
        <title>Draft genome of the ant-associated black yeast Phialophora attae CBS 131958.</title>
        <authorList>
            <person name="Moreno L.F."/>
            <person name="Stielow B.J."/>
            <person name="de Hoog S."/>
            <person name="Vicente V.A."/>
            <person name="Weiss V.A."/>
            <person name="de Vries M."/>
            <person name="Cruz L.M."/>
            <person name="Souza E.M."/>
        </authorList>
    </citation>
    <scope>NUCLEOTIDE SEQUENCE [LARGE SCALE GENOMIC DNA]</scope>
    <source>
        <strain evidence="4 5">CBS 131958</strain>
    </source>
</reference>
<evidence type="ECO:0000313" key="4">
    <source>
        <dbReference type="EMBL" id="KPI36046.1"/>
    </source>
</evidence>
<dbReference type="AlphaFoldDB" id="A0A0N1H558"/>
<evidence type="ECO:0000256" key="3">
    <source>
        <dbReference type="SAM" id="Phobius"/>
    </source>
</evidence>
<evidence type="ECO:0000256" key="2">
    <source>
        <dbReference type="SAM" id="MobiDB-lite"/>
    </source>
</evidence>
<evidence type="ECO:0000256" key="1">
    <source>
        <dbReference type="SAM" id="Coils"/>
    </source>
</evidence>
<feature type="transmembrane region" description="Helical" evidence="3">
    <location>
        <begin position="50"/>
        <end position="70"/>
    </location>
</feature>
<feature type="region of interest" description="Disordered" evidence="2">
    <location>
        <begin position="218"/>
        <end position="249"/>
    </location>
</feature>
<feature type="transmembrane region" description="Helical" evidence="3">
    <location>
        <begin position="20"/>
        <end position="38"/>
    </location>
</feature>
<dbReference type="GeneID" id="28733463"/>
<proteinExistence type="predicted"/>
<feature type="coiled-coil region" evidence="1">
    <location>
        <begin position="110"/>
        <end position="204"/>
    </location>
</feature>
<dbReference type="EMBL" id="LFJN01000034">
    <property type="protein sequence ID" value="KPI36046.1"/>
    <property type="molecule type" value="Genomic_DNA"/>
</dbReference>
<sequence>MDPSQRLLTEVSRMSSPHKVGLMAMFAVVLFSVLKGVFGKFVTIQACADVSWRMLLIYLVIVACKGGTWLHRVRQHATALFNGGIGIVRRGFDQNLAALAAEHHSLMARVHAAEGDLRRANENQERLTRSLNTAQEQLDQLHRTRDGLTERLRARILGLINSEWELREQLHASTEENARLLNDQQELEVQLQAIREENANLLEHQYDLEARMQGAQDDNVEGVNVQDRELNPPAVQQGLEGGDREGADF</sequence>
<keyword evidence="1" id="KW-0175">Coiled coil</keyword>
<organism evidence="4 5">
    <name type="scientific">Cyphellophora attinorum</name>
    <dbReference type="NCBI Taxonomy" id="1664694"/>
    <lineage>
        <taxon>Eukaryota</taxon>
        <taxon>Fungi</taxon>
        <taxon>Dikarya</taxon>
        <taxon>Ascomycota</taxon>
        <taxon>Pezizomycotina</taxon>
        <taxon>Eurotiomycetes</taxon>
        <taxon>Chaetothyriomycetidae</taxon>
        <taxon>Chaetothyriales</taxon>
        <taxon>Cyphellophoraceae</taxon>
        <taxon>Cyphellophora</taxon>
    </lineage>
</organism>
<keyword evidence="3" id="KW-0472">Membrane</keyword>
<gene>
    <name evidence="4" type="ORF">AB675_1677</name>
</gene>
<name>A0A0N1H558_9EURO</name>
<dbReference type="Proteomes" id="UP000038010">
    <property type="component" value="Unassembled WGS sequence"/>
</dbReference>
<keyword evidence="3" id="KW-1133">Transmembrane helix</keyword>